<dbReference type="Proteomes" id="UP001642483">
    <property type="component" value="Unassembled WGS sequence"/>
</dbReference>
<accession>A0ABP0FSW8</accession>
<protein>
    <recommendedName>
        <fullName evidence="3">Ribosomal protein S10</fullName>
    </recommendedName>
</protein>
<evidence type="ECO:0000313" key="1">
    <source>
        <dbReference type="EMBL" id="CAK8681604.1"/>
    </source>
</evidence>
<evidence type="ECO:0008006" key="3">
    <source>
        <dbReference type="Google" id="ProtNLM"/>
    </source>
</evidence>
<reference evidence="1 2" key="1">
    <citation type="submission" date="2024-02" db="EMBL/GenBank/DDBJ databases">
        <authorList>
            <person name="Daric V."/>
            <person name="Darras S."/>
        </authorList>
    </citation>
    <scope>NUCLEOTIDE SEQUENCE [LARGE SCALE GENOMIC DNA]</scope>
</reference>
<comment type="caution">
    <text evidence="1">The sequence shown here is derived from an EMBL/GenBank/DDBJ whole genome shotgun (WGS) entry which is preliminary data.</text>
</comment>
<dbReference type="EMBL" id="CAWYQH010000079">
    <property type="protein sequence ID" value="CAK8681604.1"/>
    <property type="molecule type" value="Genomic_DNA"/>
</dbReference>
<organism evidence="1 2">
    <name type="scientific">Clavelina lepadiformis</name>
    <name type="common">Light-bulb sea squirt</name>
    <name type="synonym">Ascidia lepadiformis</name>
    <dbReference type="NCBI Taxonomy" id="159417"/>
    <lineage>
        <taxon>Eukaryota</taxon>
        <taxon>Metazoa</taxon>
        <taxon>Chordata</taxon>
        <taxon>Tunicata</taxon>
        <taxon>Ascidiacea</taxon>
        <taxon>Aplousobranchia</taxon>
        <taxon>Clavelinidae</taxon>
        <taxon>Clavelina</taxon>
    </lineage>
</organism>
<sequence length="113" mass="13021">MFHILKEDFLLFTMVTLKSIPPGRKVPKFTKTRQVLRNAVIPPKRKKCRIYEMFHVNSAECLSEDVSLFIADLKEDFLLFTMVTLKSIPPWPESSEIYKNATGTKKCGNTPKT</sequence>
<gene>
    <name evidence="1" type="ORF">CVLEPA_LOCUS11822</name>
</gene>
<name>A0ABP0FSW8_CLALP</name>
<evidence type="ECO:0000313" key="2">
    <source>
        <dbReference type="Proteomes" id="UP001642483"/>
    </source>
</evidence>
<keyword evidence="2" id="KW-1185">Reference proteome</keyword>
<proteinExistence type="predicted"/>